<feature type="transmembrane region" description="Helical" evidence="1">
    <location>
        <begin position="311"/>
        <end position="328"/>
    </location>
</feature>
<feature type="transmembrane region" description="Helical" evidence="1">
    <location>
        <begin position="143"/>
        <end position="167"/>
    </location>
</feature>
<protein>
    <recommendedName>
        <fullName evidence="4">Transmembrane protein</fullName>
    </recommendedName>
</protein>
<name>A0A8S2AQN4_ARAAE</name>
<dbReference type="Proteomes" id="UP000682877">
    <property type="component" value="Chromosome 6"/>
</dbReference>
<feature type="transmembrane region" description="Helical" evidence="1">
    <location>
        <begin position="173"/>
        <end position="198"/>
    </location>
</feature>
<keyword evidence="1" id="KW-0472">Membrane</keyword>
<proteinExistence type="predicted"/>
<keyword evidence="3" id="KW-1185">Reference proteome</keyword>
<feature type="transmembrane region" description="Helical" evidence="1">
    <location>
        <begin position="280"/>
        <end position="299"/>
    </location>
</feature>
<accession>A0A8S2AQN4</accession>
<evidence type="ECO:0000313" key="3">
    <source>
        <dbReference type="Proteomes" id="UP000682877"/>
    </source>
</evidence>
<evidence type="ECO:0000313" key="2">
    <source>
        <dbReference type="EMBL" id="CAE6127950.1"/>
    </source>
</evidence>
<keyword evidence="1" id="KW-0812">Transmembrane</keyword>
<evidence type="ECO:0008006" key="4">
    <source>
        <dbReference type="Google" id="ProtNLM"/>
    </source>
</evidence>
<sequence>MSPLCAVVLFCGVSPPRNVSSPSLSQASLLCLASSYPPPKVTFPDASSSVSKSCDSFLSVTFVDPSFPASLSGGIVEVPLLACVSSLSTSLSMSLSPFGEVVSLVIAGGFSSFASMRCLTAMCSLWSLVLFQICSILGDSSGSSLRTVIIGVHAYSVGCAASPYFAAPFLHHIQIGFLTCVSCRFYLIMGLSFVPNFAFLRPITAVCRSFVVAVELISAFGAVSLVSLYWWQIERKLSDKSSPVILVLLGLCCPFISFMEKFRFPKFPLLSGLDAQASPVLQGSSSWLMLFSAIVAFFATPRAVDAVNQEAFDIVIFRFLMVSFFDLCQSISKFNHCLVFFMAFVALLWCDSFLLDVIPPLVLEFDAI</sequence>
<feature type="transmembrane region" description="Helical" evidence="1">
    <location>
        <begin position="243"/>
        <end position="259"/>
    </location>
</feature>
<evidence type="ECO:0000256" key="1">
    <source>
        <dbReference type="SAM" id="Phobius"/>
    </source>
</evidence>
<feature type="transmembrane region" description="Helical" evidence="1">
    <location>
        <begin position="337"/>
        <end position="355"/>
    </location>
</feature>
<feature type="transmembrane region" description="Helical" evidence="1">
    <location>
        <begin position="101"/>
        <end position="131"/>
    </location>
</feature>
<dbReference type="EMBL" id="LR999456">
    <property type="protein sequence ID" value="CAE6127950.1"/>
    <property type="molecule type" value="Genomic_DNA"/>
</dbReference>
<keyword evidence="1" id="KW-1133">Transmembrane helix</keyword>
<gene>
    <name evidence="2" type="ORF">AARE701A_LOCUS16464</name>
</gene>
<feature type="transmembrane region" description="Helical" evidence="1">
    <location>
        <begin position="210"/>
        <end position="231"/>
    </location>
</feature>
<organism evidence="2 3">
    <name type="scientific">Arabidopsis arenosa</name>
    <name type="common">Sand rock-cress</name>
    <name type="synonym">Cardaminopsis arenosa</name>
    <dbReference type="NCBI Taxonomy" id="38785"/>
    <lineage>
        <taxon>Eukaryota</taxon>
        <taxon>Viridiplantae</taxon>
        <taxon>Streptophyta</taxon>
        <taxon>Embryophyta</taxon>
        <taxon>Tracheophyta</taxon>
        <taxon>Spermatophyta</taxon>
        <taxon>Magnoliopsida</taxon>
        <taxon>eudicotyledons</taxon>
        <taxon>Gunneridae</taxon>
        <taxon>Pentapetalae</taxon>
        <taxon>rosids</taxon>
        <taxon>malvids</taxon>
        <taxon>Brassicales</taxon>
        <taxon>Brassicaceae</taxon>
        <taxon>Camelineae</taxon>
        <taxon>Arabidopsis</taxon>
    </lineage>
</organism>
<reference evidence="2" key="1">
    <citation type="submission" date="2021-01" db="EMBL/GenBank/DDBJ databases">
        <authorList>
            <person name="Bezrukov I."/>
        </authorList>
    </citation>
    <scope>NUCLEOTIDE SEQUENCE</scope>
</reference>
<dbReference type="AlphaFoldDB" id="A0A8S2AQN4"/>